<dbReference type="InterPro" id="IPR001563">
    <property type="entry name" value="Peptidase_S10"/>
</dbReference>
<evidence type="ECO:0000313" key="3">
    <source>
        <dbReference type="Proteomes" id="UP000634136"/>
    </source>
</evidence>
<gene>
    <name evidence="2" type="ORF">G2W53_005655</name>
</gene>
<protein>
    <submittedName>
        <fullName evidence="2">Serine carboxypeptidase-like 45</fullName>
    </submittedName>
</protein>
<dbReference type="OrthoDB" id="443318at2759"/>
<comment type="similarity">
    <text evidence="1">Belongs to the peptidase S10 family.</text>
</comment>
<keyword evidence="3" id="KW-1185">Reference proteome</keyword>
<keyword evidence="2" id="KW-0378">Hydrolase</keyword>
<dbReference type="Pfam" id="PF00450">
    <property type="entry name" value="Peptidase_S10"/>
    <property type="match status" value="1"/>
</dbReference>
<proteinExistence type="inferred from homology"/>
<organism evidence="2 3">
    <name type="scientific">Senna tora</name>
    <dbReference type="NCBI Taxonomy" id="362788"/>
    <lineage>
        <taxon>Eukaryota</taxon>
        <taxon>Viridiplantae</taxon>
        <taxon>Streptophyta</taxon>
        <taxon>Embryophyta</taxon>
        <taxon>Tracheophyta</taxon>
        <taxon>Spermatophyta</taxon>
        <taxon>Magnoliopsida</taxon>
        <taxon>eudicotyledons</taxon>
        <taxon>Gunneridae</taxon>
        <taxon>Pentapetalae</taxon>
        <taxon>rosids</taxon>
        <taxon>fabids</taxon>
        <taxon>Fabales</taxon>
        <taxon>Fabaceae</taxon>
        <taxon>Caesalpinioideae</taxon>
        <taxon>Cassia clade</taxon>
        <taxon>Senna</taxon>
    </lineage>
</organism>
<dbReference type="Gene3D" id="3.40.50.1820">
    <property type="entry name" value="alpha/beta hydrolase"/>
    <property type="match status" value="1"/>
</dbReference>
<dbReference type="SUPFAM" id="SSF53474">
    <property type="entry name" value="alpha/beta-Hydrolases"/>
    <property type="match status" value="1"/>
</dbReference>
<evidence type="ECO:0000313" key="2">
    <source>
        <dbReference type="EMBL" id="KAF7837173.1"/>
    </source>
</evidence>
<keyword evidence="2" id="KW-0645">Protease</keyword>
<dbReference type="GO" id="GO:0006508">
    <property type="term" value="P:proteolysis"/>
    <property type="evidence" value="ECO:0007669"/>
    <property type="project" value="InterPro"/>
</dbReference>
<dbReference type="Proteomes" id="UP000634136">
    <property type="component" value="Unassembled WGS sequence"/>
</dbReference>
<dbReference type="GO" id="GO:0004185">
    <property type="term" value="F:serine-type carboxypeptidase activity"/>
    <property type="evidence" value="ECO:0007669"/>
    <property type="project" value="InterPro"/>
</dbReference>
<sequence>MLVTLLWMKSSTELCFTTLQKQKSICFQAFLLWLNGGPSCSSVGAGAFIEHGPFKPSKNVLVRNDYSIECEMRK</sequence>
<evidence type="ECO:0000256" key="1">
    <source>
        <dbReference type="ARBA" id="ARBA00009431"/>
    </source>
</evidence>
<reference evidence="2" key="1">
    <citation type="submission" date="2020-09" db="EMBL/GenBank/DDBJ databases">
        <title>Genome-Enabled Discovery of Anthraquinone Biosynthesis in Senna tora.</title>
        <authorList>
            <person name="Kang S.-H."/>
            <person name="Pandey R.P."/>
            <person name="Lee C.-M."/>
            <person name="Sim J.-S."/>
            <person name="Jeong J.-T."/>
            <person name="Choi B.-S."/>
            <person name="Jung M."/>
            <person name="Ginzburg D."/>
            <person name="Zhao K."/>
            <person name="Won S.Y."/>
            <person name="Oh T.-J."/>
            <person name="Yu Y."/>
            <person name="Kim N.-H."/>
            <person name="Lee O.R."/>
            <person name="Lee T.-H."/>
            <person name="Bashyal P."/>
            <person name="Kim T.-S."/>
            <person name="Lee W.-H."/>
            <person name="Kawkins C."/>
            <person name="Kim C.-K."/>
            <person name="Kim J.S."/>
            <person name="Ahn B.O."/>
            <person name="Rhee S.Y."/>
            <person name="Sohng J.K."/>
        </authorList>
    </citation>
    <scope>NUCLEOTIDE SEQUENCE</scope>
    <source>
        <tissue evidence="2">Leaf</tissue>
    </source>
</reference>
<dbReference type="EMBL" id="JAAIUW010000003">
    <property type="protein sequence ID" value="KAF7837173.1"/>
    <property type="molecule type" value="Genomic_DNA"/>
</dbReference>
<comment type="caution">
    <text evidence="2">The sequence shown here is derived from an EMBL/GenBank/DDBJ whole genome shotgun (WGS) entry which is preliminary data.</text>
</comment>
<keyword evidence="2" id="KW-0121">Carboxypeptidase</keyword>
<dbReference type="InterPro" id="IPR029058">
    <property type="entry name" value="AB_hydrolase_fold"/>
</dbReference>
<name>A0A834X2B6_9FABA</name>
<dbReference type="AlphaFoldDB" id="A0A834X2B6"/>
<accession>A0A834X2B6</accession>